<keyword evidence="2" id="KW-1185">Reference proteome</keyword>
<organism evidence="1 2">
    <name type="scientific">Jaapia argillacea MUCL 33604</name>
    <dbReference type="NCBI Taxonomy" id="933084"/>
    <lineage>
        <taxon>Eukaryota</taxon>
        <taxon>Fungi</taxon>
        <taxon>Dikarya</taxon>
        <taxon>Basidiomycota</taxon>
        <taxon>Agaricomycotina</taxon>
        <taxon>Agaricomycetes</taxon>
        <taxon>Agaricomycetidae</taxon>
        <taxon>Jaapiales</taxon>
        <taxon>Jaapiaceae</taxon>
        <taxon>Jaapia</taxon>
    </lineage>
</organism>
<name>A0A067PE77_9AGAM</name>
<dbReference type="InParanoid" id="A0A067PE77"/>
<dbReference type="Proteomes" id="UP000027265">
    <property type="component" value="Unassembled WGS sequence"/>
</dbReference>
<reference evidence="2" key="1">
    <citation type="journal article" date="2014" name="Proc. Natl. Acad. Sci. U.S.A.">
        <title>Extensive sampling of basidiomycete genomes demonstrates inadequacy of the white-rot/brown-rot paradigm for wood decay fungi.</title>
        <authorList>
            <person name="Riley R."/>
            <person name="Salamov A.A."/>
            <person name="Brown D.W."/>
            <person name="Nagy L.G."/>
            <person name="Floudas D."/>
            <person name="Held B.W."/>
            <person name="Levasseur A."/>
            <person name="Lombard V."/>
            <person name="Morin E."/>
            <person name="Otillar R."/>
            <person name="Lindquist E.A."/>
            <person name="Sun H."/>
            <person name="LaButti K.M."/>
            <person name="Schmutz J."/>
            <person name="Jabbour D."/>
            <person name="Luo H."/>
            <person name="Baker S.E."/>
            <person name="Pisabarro A.G."/>
            <person name="Walton J.D."/>
            <person name="Blanchette R.A."/>
            <person name="Henrissat B."/>
            <person name="Martin F."/>
            <person name="Cullen D."/>
            <person name="Hibbett D.S."/>
            <person name="Grigoriev I.V."/>
        </authorList>
    </citation>
    <scope>NUCLEOTIDE SEQUENCE [LARGE SCALE GENOMIC DNA]</scope>
    <source>
        <strain evidence="2">MUCL 33604</strain>
    </source>
</reference>
<dbReference type="HOGENOM" id="CLU_997697_0_0_1"/>
<dbReference type="EMBL" id="KL197736">
    <property type="protein sequence ID" value="KDQ53064.1"/>
    <property type="molecule type" value="Genomic_DNA"/>
</dbReference>
<sequence>MPPREIDTIINFICQIILTLLEGLHLLIILCTHAHEALIHVHNRLLQLVISTTRTTYQLIAVHEIRFQVDTSGPIEFRFGQLYNEEDFFCNWNTAPTPPPPAAPSVGTPDFATTPPREQEFLARLAAHRQRSPSLDPLDTLVMPIDYRRFAPTQFNKHLVFWVVCLLEALCTILAILREVCLYLTEDEQARIEGPVEDIQNITEIVREALDAGVWRTQIVEYVLAQRYTQYGDEDPLFVPDKDFDSNIIPDALIPYHQPSRFEEEKHAPIVIDLTEDDD</sequence>
<dbReference type="AlphaFoldDB" id="A0A067PE77"/>
<evidence type="ECO:0000313" key="1">
    <source>
        <dbReference type="EMBL" id="KDQ53064.1"/>
    </source>
</evidence>
<protein>
    <submittedName>
        <fullName evidence="1">Uncharacterized protein</fullName>
    </submittedName>
</protein>
<gene>
    <name evidence="1" type="ORF">JAAARDRAFT_197840</name>
</gene>
<evidence type="ECO:0000313" key="2">
    <source>
        <dbReference type="Proteomes" id="UP000027265"/>
    </source>
</evidence>
<accession>A0A067PE77</accession>
<proteinExistence type="predicted"/>